<evidence type="ECO:0000313" key="1">
    <source>
        <dbReference type="EMBL" id="DBA54575.1"/>
    </source>
</evidence>
<sequence length="155" mass="17766">MAKIKIKEVSDLETVKKMIAYKLSEKLGLGTLVLDPYGPNLLFILDIAEREFGKEARKELEEFLMPYHKVRVLHTLQMEGIKQKFWLVAPSVGAKPIEDEEEDFELSTDNEIRGLEPVNRLTTNVDKDGLDPVTRGTAKVDLDQYIEEEDDDLLF</sequence>
<name>A0AAT9JI31_9VIRU</name>
<accession>A0AAT9JI31</accession>
<reference evidence="1" key="1">
    <citation type="journal article" date="2024" name="ISME J.">
        <title>Pleomorphic viruses establish stable relationship with marine hyperthermophilic archaea.</title>
        <authorList>
            <person name="Baquero D.P."/>
            <person name="Bignon E.A."/>
            <person name="Krupovic M."/>
        </authorList>
    </citation>
    <scope>NUCLEOTIDE SEQUENCE</scope>
</reference>
<protein>
    <submittedName>
        <fullName evidence="1">Uncharacterized protein</fullName>
    </submittedName>
</protein>
<organism evidence="1">
    <name type="scientific">Archaeoglobus profundus pleomorphic provirus 1</name>
    <dbReference type="NCBI Taxonomy" id="3115749"/>
    <lineage>
        <taxon>Viruses</taxon>
        <taxon>Monodnaviria</taxon>
        <taxon>Trapavirae</taxon>
        <taxon>Saleviricota</taxon>
        <taxon>Huolimaviricetes</taxon>
        <taxon>Haloruvirales</taxon>
        <taxon>Pleolipoviridae</taxon>
    </lineage>
</organism>
<gene>
    <name evidence="1" type="ORF">ApPV1_gp11</name>
</gene>
<dbReference type="EMBL" id="BK065154">
    <property type="protein sequence ID" value="DBA54575.1"/>
    <property type="molecule type" value="Genomic_DNA"/>
</dbReference>
<proteinExistence type="predicted"/>